<evidence type="ECO:0000256" key="13">
    <source>
        <dbReference type="PIRSR" id="PIRSR606262-3"/>
    </source>
</evidence>
<keyword evidence="6 13" id="KW-0479">Metal-binding</keyword>
<dbReference type="PANTHER" id="PTHR11644">
    <property type="entry name" value="CYTIDINE DEAMINASE"/>
    <property type="match status" value="1"/>
</dbReference>
<evidence type="ECO:0000256" key="12">
    <source>
        <dbReference type="PIRSR" id="PIRSR606262-1"/>
    </source>
</evidence>
<dbReference type="GO" id="GO:0004126">
    <property type="term" value="F:cytidine deaminase activity"/>
    <property type="evidence" value="ECO:0007669"/>
    <property type="project" value="UniProtKB-UniRule"/>
</dbReference>
<dbReference type="Gene3D" id="3.40.140.10">
    <property type="entry name" value="Cytidine Deaminase, domain 2"/>
    <property type="match status" value="1"/>
</dbReference>
<evidence type="ECO:0000256" key="7">
    <source>
        <dbReference type="ARBA" id="ARBA00022801"/>
    </source>
</evidence>
<dbReference type="GO" id="GO:0042802">
    <property type="term" value="F:identical protein binding"/>
    <property type="evidence" value="ECO:0007669"/>
    <property type="project" value="UniProtKB-ARBA"/>
</dbReference>
<dbReference type="GO" id="GO:0072527">
    <property type="term" value="P:pyrimidine-containing compound metabolic process"/>
    <property type="evidence" value="ECO:0007669"/>
    <property type="project" value="UniProtKB-ARBA"/>
</dbReference>
<gene>
    <name evidence="16" type="primary">cdd</name>
    <name evidence="16" type="ORF">LH652_02895</name>
</gene>
<evidence type="ECO:0000313" key="17">
    <source>
        <dbReference type="Proteomes" id="UP001201240"/>
    </source>
</evidence>
<dbReference type="PANTHER" id="PTHR11644:SF2">
    <property type="entry name" value="CYTIDINE DEAMINASE"/>
    <property type="match status" value="1"/>
</dbReference>
<evidence type="ECO:0000256" key="2">
    <source>
        <dbReference type="ARBA" id="ARBA00003949"/>
    </source>
</evidence>
<keyword evidence="7 14" id="KW-0378">Hydrolase</keyword>
<name>A0ABD4SKW7_UREUR</name>
<dbReference type="SUPFAM" id="SSF53927">
    <property type="entry name" value="Cytidine deaminase-like"/>
    <property type="match status" value="1"/>
</dbReference>
<dbReference type="CDD" id="cd01283">
    <property type="entry name" value="cytidine_deaminase"/>
    <property type="match status" value="1"/>
</dbReference>
<evidence type="ECO:0000256" key="9">
    <source>
        <dbReference type="ARBA" id="ARBA00032005"/>
    </source>
</evidence>
<feature type="binding site" evidence="13">
    <location>
        <position position="99"/>
    </location>
    <ligand>
        <name>Zn(2+)</name>
        <dbReference type="ChEBI" id="CHEBI:29105"/>
        <note>catalytic</note>
    </ligand>
</feature>
<dbReference type="PROSITE" id="PS51747">
    <property type="entry name" value="CYT_DCMP_DEAMINASES_2"/>
    <property type="match status" value="1"/>
</dbReference>
<dbReference type="NCBIfam" id="TIGR01354">
    <property type="entry name" value="cyt_deam_tetra"/>
    <property type="match status" value="1"/>
</dbReference>
<evidence type="ECO:0000256" key="3">
    <source>
        <dbReference type="ARBA" id="ARBA00006576"/>
    </source>
</evidence>
<dbReference type="PROSITE" id="PS00903">
    <property type="entry name" value="CYT_DCMP_DEAMINASES_1"/>
    <property type="match status" value="1"/>
</dbReference>
<dbReference type="GO" id="GO:0008270">
    <property type="term" value="F:zinc ion binding"/>
    <property type="evidence" value="ECO:0007669"/>
    <property type="project" value="UniProtKB-UniRule"/>
</dbReference>
<dbReference type="InterPro" id="IPR002125">
    <property type="entry name" value="CMP_dCMP_dom"/>
</dbReference>
<evidence type="ECO:0000256" key="5">
    <source>
        <dbReference type="ARBA" id="ARBA00018266"/>
    </source>
</evidence>
<reference evidence="16 17" key="1">
    <citation type="submission" date="2021-10" db="EMBL/GenBank/DDBJ databases">
        <title>Sequencing the mobilome of antimicrobial resistant bacterial isolates spanning a range of GC content: The potential of a sustainable low cost, low infrastructure approach for surveillance with Oxford Nanopore sequencing.</title>
        <authorList>
            <person name="Sands K."/>
        </authorList>
    </citation>
    <scope>NUCLEOTIDE SEQUENCE [LARGE SCALE GENOMIC DNA]</scope>
    <source>
        <strain evidence="16 17">MIN-202</strain>
    </source>
</reference>
<dbReference type="EMBL" id="JAJBIS010000001">
    <property type="protein sequence ID" value="MCF1349220.1"/>
    <property type="molecule type" value="Genomic_DNA"/>
</dbReference>
<feature type="binding site" evidence="13">
    <location>
        <position position="62"/>
    </location>
    <ligand>
        <name>Zn(2+)</name>
        <dbReference type="ChEBI" id="CHEBI:29105"/>
        <note>catalytic</note>
    </ligand>
</feature>
<dbReference type="EC" id="3.5.4.5" evidence="4 14"/>
<sequence>MLIIFGVIKNMKYNDIYKGLIELLKKSYSPYSNYPVAAYVDTDIGLIPGVNVENGSLGLTSCAERNAIFNAITNGAKVFKTVYVITKNNGDIGSPCGACRQVVSEFLKKDAKVVVFNNDGTYKEYSVEQLLPFGWDPNVSL</sequence>
<keyword evidence="8 13" id="KW-0862">Zinc</keyword>
<comment type="caution">
    <text evidence="16">The sequence shown here is derived from an EMBL/GenBank/DDBJ whole genome shotgun (WGS) entry which is preliminary data.</text>
</comment>
<evidence type="ECO:0000256" key="4">
    <source>
        <dbReference type="ARBA" id="ARBA00012783"/>
    </source>
</evidence>
<comment type="cofactor">
    <cofactor evidence="1 13 14">
        <name>Zn(2+)</name>
        <dbReference type="ChEBI" id="CHEBI:29105"/>
    </cofactor>
</comment>
<evidence type="ECO:0000256" key="14">
    <source>
        <dbReference type="RuleBase" id="RU364006"/>
    </source>
</evidence>
<feature type="binding site" evidence="13">
    <location>
        <position position="96"/>
    </location>
    <ligand>
        <name>Zn(2+)</name>
        <dbReference type="ChEBI" id="CHEBI:29105"/>
        <note>catalytic</note>
    </ligand>
</feature>
<dbReference type="GO" id="GO:0055086">
    <property type="term" value="P:nucleobase-containing small molecule metabolic process"/>
    <property type="evidence" value="ECO:0007669"/>
    <property type="project" value="UniProtKB-ARBA"/>
</dbReference>
<comment type="catalytic activity">
    <reaction evidence="11 14">
        <text>cytidine + H2O + H(+) = uridine + NH4(+)</text>
        <dbReference type="Rhea" id="RHEA:16069"/>
        <dbReference type="ChEBI" id="CHEBI:15377"/>
        <dbReference type="ChEBI" id="CHEBI:15378"/>
        <dbReference type="ChEBI" id="CHEBI:16704"/>
        <dbReference type="ChEBI" id="CHEBI:17562"/>
        <dbReference type="ChEBI" id="CHEBI:28938"/>
        <dbReference type="EC" id="3.5.4.5"/>
    </reaction>
</comment>
<dbReference type="GO" id="GO:0005737">
    <property type="term" value="C:cytoplasm"/>
    <property type="evidence" value="ECO:0007669"/>
    <property type="project" value="UniProtKB-ARBA"/>
</dbReference>
<dbReference type="Proteomes" id="UP001201240">
    <property type="component" value="Unassembled WGS sequence"/>
</dbReference>
<dbReference type="Pfam" id="PF00383">
    <property type="entry name" value="dCMP_cyt_deam_1"/>
    <property type="match status" value="1"/>
</dbReference>
<feature type="active site" description="Proton donor" evidence="12">
    <location>
        <position position="64"/>
    </location>
</feature>
<evidence type="ECO:0000256" key="8">
    <source>
        <dbReference type="ARBA" id="ARBA00022833"/>
    </source>
</evidence>
<proteinExistence type="inferred from homology"/>
<dbReference type="InterPro" id="IPR016193">
    <property type="entry name" value="Cytidine_deaminase-like"/>
</dbReference>
<protein>
    <recommendedName>
        <fullName evidence="5 14">Cytidine deaminase</fullName>
        <ecNumber evidence="4 14">3.5.4.5</ecNumber>
    </recommendedName>
    <alternativeName>
        <fullName evidence="9 14">Cytidine aminohydrolase</fullName>
    </alternativeName>
</protein>
<evidence type="ECO:0000313" key="16">
    <source>
        <dbReference type="EMBL" id="MCF1349220.1"/>
    </source>
</evidence>
<evidence type="ECO:0000256" key="6">
    <source>
        <dbReference type="ARBA" id="ARBA00022723"/>
    </source>
</evidence>
<comment type="similarity">
    <text evidence="3 14">Belongs to the cytidine and deoxycytidylate deaminase family.</text>
</comment>
<dbReference type="AlphaFoldDB" id="A0ABD4SKW7"/>
<dbReference type="NCBIfam" id="NF004064">
    <property type="entry name" value="PRK05578.1"/>
    <property type="match status" value="1"/>
</dbReference>
<evidence type="ECO:0000259" key="15">
    <source>
        <dbReference type="PROSITE" id="PS51747"/>
    </source>
</evidence>
<comment type="function">
    <text evidence="2 14">This enzyme scavenges exogenous and endogenous cytidine and 2'-deoxycytidine for UMP synthesis.</text>
</comment>
<dbReference type="InterPro" id="IPR006262">
    <property type="entry name" value="Cyt_deam_tetra"/>
</dbReference>
<evidence type="ECO:0000256" key="11">
    <source>
        <dbReference type="ARBA" id="ARBA00049558"/>
    </source>
</evidence>
<dbReference type="InterPro" id="IPR050202">
    <property type="entry name" value="Cyt/Deoxycyt_deaminase"/>
</dbReference>
<comment type="catalytic activity">
    <reaction evidence="10 14">
        <text>2'-deoxycytidine + H2O + H(+) = 2'-deoxyuridine + NH4(+)</text>
        <dbReference type="Rhea" id="RHEA:13433"/>
        <dbReference type="ChEBI" id="CHEBI:15377"/>
        <dbReference type="ChEBI" id="CHEBI:15378"/>
        <dbReference type="ChEBI" id="CHEBI:15698"/>
        <dbReference type="ChEBI" id="CHEBI:16450"/>
        <dbReference type="ChEBI" id="CHEBI:28938"/>
        <dbReference type="EC" id="3.5.4.5"/>
    </reaction>
</comment>
<evidence type="ECO:0000256" key="1">
    <source>
        <dbReference type="ARBA" id="ARBA00001947"/>
    </source>
</evidence>
<feature type="domain" description="CMP/dCMP-type deaminase" evidence="15">
    <location>
        <begin position="11"/>
        <end position="138"/>
    </location>
</feature>
<organism evidence="16 17">
    <name type="scientific">Ureaplasma urealyticum</name>
    <name type="common">Ureaplasma urealyticum biotype 2</name>
    <dbReference type="NCBI Taxonomy" id="2130"/>
    <lineage>
        <taxon>Bacteria</taxon>
        <taxon>Bacillati</taxon>
        <taxon>Mycoplasmatota</taxon>
        <taxon>Mycoplasmoidales</taxon>
        <taxon>Mycoplasmoidaceae</taxon>
        <taxon>Ureaplasma</taxon>
    </lineage>
</organism>
<accession>A0ABD4SKW7</accession>
<evidence type="ECO:0000256" key="10">
    <source>
        <dbReference type="ARBA" id="ARBA00049252"/>
    </source>
</evidence>
<dbReference type="InterPro" id="IPR016192">
    <property type="entry name" value="APOBEC/CMP_deaminase_Zn-bd"/>
</dbReference>